<evidence type="ECO:0000313" key="1">
    <source>
        <dbReference type="EMBL" id="EPP37948.1"/>
    </source>
</evidence>
<evidence type="ECO:0000313" key="2">
    <source>
        <dbReference type="Proteomes" id="UP000014821"/>
    </source>
</evidence>
<feature type="non-terminal residue" evidence="1">
    <location>
        <position position="1"/>
    </location>
</feature>
<keyword evidence="2" id="KW-1185">Reference proteome</keyword>
<sequence>NTDFSSNERELLLSNKTKFKVISREKHKMLLEVYNGNGD</sequence>
<dbReference type="Proteomes" id="UP000014821">
    <property type="component" value="Unassembled WGS sequence"/>
</dbReference>
<protein>
    <submittedName>
        <fullName evidence="1">Uncharacterized protein</fullName>
    </submittedName>
</protein>
<dbReference type="EMBL" id="ATND01000012">
    <property type="protein sequence ID" value="EPP37948.1"/>
    <property type="molecule type" value="Genomic_DNA"/>
</dbReference>
<organism evidence="1 2">
    <name type="scientific">Chlamydia avium</name>
    <dbReference type="NCBI Taxonomy" id="1457141"/>
    <lineage>
        <taxon>Bacteria</taxon>
        <taxon>Pseudomonadati</taxon>
        <taxon>Chlamydiota</taxon>
        <taxon>Chlamydiia</taxon>
        <taxon>Chlamydiales</taxon>
        <taxon>Chlamydiaceae</taxon>
        <taxon>Chlamydia/Chlamydophila group</taxon>
        <taxon>Chlamydia</taxon>
    </lineage>
</organism>
<reference evidence="1" key="1">
    <citation type="submission" date="2013-04" db="EMBL/GenBank/DDBJ databases">
        <title>Genome sequence of Chlamydia psittaci 10_881_SC42.</title>
        <authorList>
            <person name="Huot-Creasy H."/>
            <person name="McCracken C.L."/>
            <person name="Humphries M."/>
            <person name="Sachse K."/>
            <person name="Laroucau K."/>
            <person name="Bavoil P."/>
            <person name="Myers G.S."/>
        </authorList>
    </citation>
    <scope>NUCLEOTIDE SEQUENCE [LARGE SCALE GENOMIC DNA]</scope>
    <source>
        <strain evidence="1">10_881_SC42</strain>
    </source>
</reference>
<name>A0ABN0MR96_9CHLA</name>
<gene>
    <name evidence="1" type="ORF">CP10881SC42_1016</name>
</gene>
<accession>A0ABN0MR96</accession>
<comment type="caution">
    <text evidence="1">The sequence shown here is derived from an EMBL/GenBank/DDBJ whole genome shotgun (WGS) entry which is preliminary data.</text>
</comment>
<proteinExistence type="predicted"/>